<keyword evidence="3" id="KW-1185">Reference proteome</keyword>
<gene>
    <name evidence="2" type="ORF">L873DRAFT_1917728</name>
</gene>
<accession>A0A3N4JHN6</accession>
<dbReference type="GO" id="GO:0003676">
    <property type="term" value="F:nucleic acid binding"/>
    <property type="evidence" value="ECO:0007669"/>
    <property type="project" value="InterPro"/>
</dbReference>
<sequence length="101" mass="11469">MRIQGRKIILITDNYPSHTHPNSPPDNYESPIPPILTHLKLLYIPPNSTSKQQPLDPGIIASFKAAYHCQYADYMVQYFNHHGISASKLDILASIYMMVDT</sequence>
<evidence type="ECO:0000313" key="2">
    <source>
        <dbReference type="EMBL" id="RPA97776.1"/>
    </source>
</evidence>
<dbReference type="EMBL" id="ML120401">
    <property type="protein sequence ID" value="RPA97776.1"/>
    <property type="molecule type" value="Genomic_DNA"/>
</dbReference>
<feature type="domain" description="DDE-1" evidence="1">
    <location>
        <begin position="4"/>
        <end position="99"/>
    </location>
</feature>
<name>A0A3N4JHN6_9PEZI</name>
<dbReference type="InterPro" id="IPR004875">
    <property type="entry name" value="DDE_SF_endonuclease_dom"/>
</dbReference>
<organism evidence="2 3">
    <name type="scientific">Choiromyces venosus 120613-1</name>
    <dbReference type="NCBI Taxonomy" id="1336337"/>
    <lineage>
        <taxon>Eukaryota</taxon>
        <taxon>Fungi</taxon>
        <taxon>Dikarya</taxon>
        <taxon>Ascomycota</taxon>
        <taxon>Pezizomycotina</taxon>
        <taxon>Pezizomycetes</taxon>
        <taxon>Pezizales</taxon>
        <taxon>Tuberaceae</taxon>
        <taxon>Choiromyces</taxon>
    </lineage>
</organism>
<protein>
    <recommendedName>
        <fullName evidence="1">DDE-1 domain-containing protein</fullName>
    </recommendedName>
</protein>
<proteinExistence type="predicted"/>
<dbReference type="Pfam" id="PF03184">
    <property type="entry name" value="DDE_1"/>
    <property type="match status" value="1"/>
</dbReference>
<evidence type="ECO:0000313" key="3">
    <source>
        <dbReference type="Proteomes" id="UP000276215"/>
    </source>
</evidence>
<dbReference type="Proteomes" id="UP000276215">
    <property type="component" value="Unassembled WGS sequence"/>
</dbReference>
<dbReference type="AlphaFoldDB" id="A0A3N4JHN6"/>
<dbReference type="OrthoDB" id="125347at2759"/>
<reference evidence="2 3" key="1">
    <citation type="journal article" date="2018" name="Nat. Ecol. Evol.">
        <title>Pezizomycetes genomes reveal the molecular basis of ectomycorrhizal truffle lifestyle.</title>
        <authorList>
            <person name="Murat C."/>
            <person name="Payen T."/>
            <person name="Noel B."/>
            <person name="Kuo A."/>
            <person name="Morin E."/>
            <person name="Chen J."/>
            <person name="Kohler A."/>
            <person name="Krizsan K."/>
            <person name="Balestrini R."/>
            <person name="Da Silva C."/>
            <person name="Montanini B."/>
            <person name="Hainaut M."/>
            <person name="Levati E."/>
            <person name="Barry K.W."/>
            <person name="Belfiori B."/>
            <person name="Cichocki N."/>
            <person name="Clum A."/>
            <person name="Dockter R.B."/>
            <person name="Fauchery L."/>
            <person name="Guy J."/>
            <person name="Iotti M."/>
            <person name="Le Tacon F."/>
            <person name="Lindquist E.A."/>
            <person name="Lipzen A."/>
            <person name="Malagnac F."/>
            <person name="Mello A."/>
            <person name="Molinier V."/>
            <person name="Miyauchi S."/>
            <person name="Poulain J."/>
            <person name="Riccioni C."/>
            <person name="Rubini A."/>
            <person name="Sitrit Y."/>
            <person name="Splivallo R."/>
            <person name="Traeger S."/>
            <person name="Wang M."/>
            <person name="Zifcakova L."/>
            <person name="Wipf D."/>
            <person name="Zambonelli A."/>
            <person name="Paolocci F."/>
            <person name="Nowrousian M."/>
            <person name="Ottonello S."/>
            <person name="Baldrian P."/>
            <person name="Spatafora J.W."/>
            <person name="Henrissat B."/>
            <person name="Nagy L.G."/>
            <person name="Aury J.M."/>
            <person name="Wincker P."/>
            <person name="Grigoriev I.V."/>
            <person name="Bonfante P."/>
            <person name="Martin F.M."/>
        </authorList>
    </citation>
    <scope>NUCLEOTIDE SEQUENCE [LARGE SCALE GENOMIC DNA]</scope>
    <source>
        <strain evidence="2 3">120613-1</strain>
    </source>
</reference>
<evidence type="ECO:0000259" key="1">
    <source>
        <dbReference type="Pfam" id="PF03184"/>
    </source>
</evidence>
<dbReference type="STRING" id="1336337.A0A3N4JHN6"/>